<keyword evidence="7" id="KW-0812">Transmembrane</keyword>
<dbReference type="Proteomes" id="UP000231644">
    <property type="component" value="Unassembled WGS sequence"/>
</dbReference>
<evidence type="ECO:0000259" key="8">
    <source>
        <dbReference type="Pfam" id="PF13480"/>
    </source>
</evidence>
<evidence type="ECO:0000256" key="6">
    <source>
        <dbReference type="ARBA" id="ARBA00023316"/>
    </source>
</evidence>
<evidence type="ECO:0000256" key="5">
    <source>
        <dbReference type="ARBA" id="ARBA00023315"/>
    </source>
</evidence>
<reference evidence="9 10" key="1">
    <citation type="submission" date="2016-10" db="EMBL/GenBank/DDBJ databases">
        <authorList>
            <person name="de Groot N.N."/>
        </authorList>
    </citation>
    <scope>NUCLEOTIDE SEQUENCE [LARGE SCALE GENOMIC DNA]</scope>
    <source>
        <strain evidence="9 10">DSM 29619</strain>
    </source>
</reference>
<dbReference type="Gene3D" id="3.40.630.30">
    <property type="match status" value="1"/>
</dbReference>
<dbReference type="InterPro" id="IPR016181">
    <property type="entry name" value="Acyl_CoA_acyltransferase"/>
</dbReference>
<dbReference type="RefSeq" id="WP_093448188.1">
    <property type="nucleotide sequence ID" value="NZ_FNZG01000001.1"/>
</dbReference>
<keyword evidence="4" id="KW-0573">Peptidoglycan synthesis</keyword>
<proteinExistence type="inferred from homology"/>
<keyword evidence="2 9" id="KW-0808">Transferase</keyword>
<dbReference type="InterPro" id="IPR003447">
    <property type="entry name" value="FEMABX"/>
</dbReference>
<evidence type="ECO:0000313" key="9">
    <source>
        <dbReference type="EMBL" id="SFC79482.1"/>
    </source>
</evidence>
<dbReference type="OrthoDB" id="341858at2"/>
<accession>A0A1I1M416</accession>
<evidence type="ECO:0000256" key="4">
    <source>
        <dbReference type="ARBA" id="ARBA00022984"/>
    </source>
</evidence>
<protein>
    <submittedName>
        <fullName evidence="9">Acetyltransferase (GNAT) domain-containing protein</fullName>
    </submittedName>
</protein>
<evidence type="ECO:0000256" key="1">
    <source>
        <dbReference type="ARBA" id="ARBA00009943"/>
    </source>
</evidence>
<keyword evidence="3" id="KW-0133">Cell shape</keyword>
<keyword evidence="5" id="KW-0012">Acyltransferase</keyword>
<dbReference type="GO" id="GO:0008360">
    <property type="term" value="P:regulation of cell shape"/>
    <property type="evidence" value="ECO:0007669"/>
    <property type="project" value="UniProtKB-KW"/>
</dbReference>
<evidence type="ECO:0000256" key="7">
    <source>
        <dbReference type="SAM" id="Phobius"/>
    </source>
</evidence>
<keyword evidence="10" id="KW-1185">Reference proteome</keyword>
<sequence>MYDPDLLPLQQSPGYAAALRHLGRDVTDIDAGEGPPILMLRRRFGPTAICYTPRADLRGARRSALRNLPRRHFRIIIPEECNPSGLSPSLRNGLPILTPQHVAELTLSGPGADDLWRGMHGKWRNRLRRALDGPLTVRESPLEYARHAPLIHLEQTQRTKRGYSSYPLGFLAAYAETTKDQTCLIQARLNGETLAFMLFLIHGAVATYAIGWTGAEGRRTHAHNLLMWYAMTGFRDRGIRRIDLGSLDTDRGRSLARFKLGCGARARPLGPTLLIPPGVRALA</sequence>
<dbReference type="InterPro" id="IPR050644">
    <property type="entry name" value="PG_Glycine_Bridge_Synth"/>
</dbReference>
<keyword evidence="7" id="KW-1133">Transmembrane helix</keyword>
<feature type="transmembrane region" description="Helical" evidence="7">
    <location>
        <begin position="194"/>
        <end position="215"/>
    </location>
</feature>
<evidence type="ECO:0000256" key="2">
    <source>
        <dbReference type="ARBA" id="ARBA00022679"/>
    </source>
</evidence>
<comment type="similarity">
    <text evidence="1">Belongs to the FemABX family.</text>
</comment>
<dbReference type="GO" id="GO:0009252">
    <property type="term" value="P:peptidoglycan biosynthetic process"/>
    <property type="evidence" value="ECO:0007669"/>
    <property type="project" value="UniProtKB-KW"/>
</dbReference>
<gene>
    <name evidence="9" type="ORF">SAMN05421762_2231</name>
</gene>
<dbReference type="AlphaFoldDB" id="A0A1I1M416"/>
<dbReference type="GO" id="GO:0016755">
    <property type="term" value="F:aminoacyltransferase activity"/>
    <property type="evidence" value="ECO:0007669"/>
    <property type="project" value="InterPro"/>
</dbReference>
<dbReference type="PANTHER" id="PTHR36174">
    <property type="entry name" value="LIPID II:GLYCINE GLYCYLTRANSFERASE"/>
    <property type="match status" value="1"/>
</dbReference>
<dbReference type="SUPFAM" id="SSF55729">
    <property type="entry name" value="Acyl-CoA N-acyltransferases (Nat)"/>
    <property type="match status" value="1"/>
</dbReference>
<organism evidence="9 10">
    <name type="scientific">Pseudooceanicola nitratireducens</name>
    <dbReference type="NCBI Taxonomy" id="517719"/>
    <lineage>
        <taxon>Bacteria</taxon>
        <taxon>Pseudomonadati</taxon>
        <taxon>Pseudomonadota</taxon>
        <taxon>Alphaproteobacteria</taxon>
        <taxon>Rhodobacterales</taxon>
        <taxon>Paracoccaceae</taxon>
        <taxon>Pseudooceanicola</taxon>
    </lineage>
</organism>
<dbReference type="GO" id="GO:0071555">
    <property type="term" value="P:cell wall organization"/>
    <property type="evidence" value="ECO:0007669"/>
    <property type="project" value="UniProtKB-KW"/>
</dbReference>
<keyword evidence="7" id="KW-0472">Membrane</keyword>
<dbReference type="InterPro" id="IPR038740">
    <property type="entry name" value="BioF2-like_GNAT_dom"/>
</dbReference>
<dbReference type="PROSITE" id="PS51191">
    <property type="entry name" value="FEMABX"/>
    <property type="match status" value="1"/>
</dbReference>
<dbReference type="EMBL" id="FOLX01000001">
    <property type="protein sequence ID" value="SFC79482.1"/>
    <property type="molecule type" value="Genomic_DNA"/>
</dbReference>
<evidence type="ECO:0000256" key="3">
    <source>
        <dbReference type="ARBA" id="ARBA00022960"/>
    </source>
</evidence>
<name>A0A1I1M416_9RHOB</name>
<dbReference type="PANTHER" id="PTHR36174:SF1">
    <property type="entry name" value="LIPID II:GLYCINE GLYCYLTRANSFERASE"/>
    <property type="match status" value="1"/>
</dbReference>
<dbReference type="Pfam" id="PF13480">
    <property type="entry name" value="Acetyltransf_6"/>
    <property type="match status" value="1"/>
</dbReference>
<dbReference type="STRING" id="517719.SAMN05421762_2231"/>
<evidence type="ECO:0000313" key="10">
    <source>
        <dbReference type="Proteomes" id="UP000231644"/>
    </source>
</evidence>
<keyword evidence="6" id="KW-0961">Cell wall biogenesis/degradation</keyword>
<feature type="domain" description="BioF2-like acetyltransferase" evidence="8">
    <location>
        <begin position="124"/>
        <end position="246"/>
    </location>
</feature>